<evidence type="ECO:0000313" key="2">
    <source>
        <dbReference type="EMBL" id="KAK2714505.1"/>
    </source>
</evidence>
<reference evidence="2" key="1">
    <citation type="submission" date="2023-07" db="EMBL/GenBank/DDBJ databases">
        <title>Chromosome-level genome assembly of Artemia franciscana.</title>
        <authorList>
            <person name="Jo E."/>
        </authorList>
    </citation>
    <scope>NUCLEOTIDE SEQUENCE</scope>
    <source>
        <tissue evidence="2">Whole body</tissue>
    </source>
</reference>
<name>A0AA88HMG2_ARTSF</name>
<dbReference type="EMBL" id="JAVRJZ010000013">
    <property type="protein sequence ID" value="KAK2714505.1"/>
    <property type="molecule type" value="Genomic_DNA"/>
</dbReference>
<accession>A0AA88HMG2</accession>
<evidence type="ECO:0000313" key="3">
    <source>
        <dbReference type="Proteomes" id="UP001187531"/>
    </source>
</evidence>
<proteinExistence type="predicted"/>
<gene>
    <name evidence="2" type="ORF">QYM36_008908</name>
</gene>
<comment type="caution">
    <text evidence="2">The sequence shown here is derived from an EMBL/GenBank/DDBJ whole genome shotgun (WGS) entry which is preliminary data.</text>
</comment>
<dbReference type="InterPro" id="IPR000477">
    <property type="entry name" value="RT_dom"/>
</dbReference>
<dbReference type="AlphaFoldDB" id="A0AA88HMG2"/>
<protein>
    <recommendedName>
        <fullName evidence="1">Reverse transcriptase domain-containing protein</fullName>
    </recommendedName>
</protein>
<keyword evidence="3" id="KW-1185">Reference proteome</keyword>
<evidence type="ECO:0000259" key="1">
    <source>
        <dbReference type="Pfam" id="PF00078"/>
    </source>
</evidence>
<dbReference type="Pfam" id="PF00078">
    <property type="entry name" value="RVT_1"/>
    <property type="match status" value="1"/>
</dbReference>
<feature type="domain" description="Reverse transcriptase" evidence="1">
    <location>
        <begin position="140"/>
        <end position="229"/>
    </location>
</feature>
<organism evidence="2 3">
    <name type="scientific">Artemia franciscana</name>
    <name type="common">Brine shrimp</name>
    <name type="synonym">Artemia sanfranciscana</name>
    <dbReference type="NCBI Taxonomy" id="6661"/>
    <lineage>
        <taxon>Eukaryota</taxon>
        <taxon>Metazoa</taxon>
        <taxon>Ecdysozoa</taxon>
        <taxon>Arthropoda</taxon>
        <taxon>Crustacea</taxon>
        <taxon>Branchiopoda</taxon>
        <taxon>Anostraca</taxon>
        <taxon>Artemiidae</taxon>
        <taxon>Artemia</taxon>
    </lineage>
</organism>
<sequence length="247" mass="28924">MQVRKNKYNVLAYATAVEYDLEKLVNGFKKQGLYCPTSMKEENLEDVLHVSARYQEEGDYLEAEWPPIPYDRTQALANNILDAAEKAIPRKSSQPPLRSYFRKPKQRWNSSTEAAIKEKKKTRNQRRFPKGWEIPFIKPIRKKGKPQEKSSSYRPIYLLPVLGKIMEKMNQKRLQWFVGKNNPFSQSQSGFRKRLSTFDGIICLEEAIRTALEEGKIIRVLLVYFEGAFEKCNQREVMCNPSFHRIP</sequence>
<dbReference type="Proteomes" id="UP001187531">
    <property type="component" value="Unassembled WGS sequence"/>
</dbReference>